<dbReference type="Proteomes" id="UP000199031">
    <property type="component" value="Unassembled WGS sequence"/>
</dbReference>
<dbReference type="PANTHER" id="PTHR30026">
    <property type="entry name" value="OUTER MEMBRANE PROTEIN TOLC"/>
    <property type="match status" value="1"/>
</dbReference>
<evidence type="ECO:0000256" key="5">
    <source>
        <dbReference type="ARBA" id="ARBA00022692"/>
    </source>
</evidence>
<dbReference type="EMBL" id="FOXQ01000001">
    <property type="protein sequence ID" value="SFP60813.1"/>
    <property type="molecule type" value="Genomic_DNA"/>
</dbReference>
<keyword evidence="4" id="KW-1134">Transmembrane beta strand</keyword>
<evidence type="ECO:0000256" key="6">
    <source>
        <dbReference type="ARBA" id="ARBA00023136"/>
    </source>
</evidence>
<dbReference type="InterPro" id="IPR051906">
    <property type="entry name" value="TolC-like"/>
</dbReference>
<gene>
    <name evidence="8" type="ORF">SAMN05444277_101369</name>
</gene>
<dbReference type="GO" id="GO:0015562">
    <property type="term" value="F:efflux transmembrane transporter activity"/>
    <property type="evidence" value="ECO:0007669"/>
    <property type="project" value="InterPro"/>
</dbReference>
<evidence type="ECO:0000313" key="9">
    <source>
        <dbReference type="Proteomes" id="UP000199031"/>
    </source>
</evidence>
<dbReference type="GO" id="GO:0009279">
    <property type="term" value="C:cell outer membrane"/>
    <property type="evidence" value="ECO:0007669"/>
    <property type="project" value="UniProtKB-SubCell"/>
</dbReference>
<dbReference type="GO" id="GO:0015288">
    <property type="term" value="F:porin activity"/>
    <property type="evidence" value="ECO:0007669"/>
    <property type="project" value="TreeGrafter"/>
</dbReference>
<keyword evidence="6" id="KW-0472">Membrane</keyword>
<evidence type="ECO:0000256" key="3">
    <source>
        <dbReference type="ARBA" id="ARBA00022448"/>
    </source>
</evidence>
<name>A0A1I5RQN9_9BACT</name>
<organism evidence="8 9">
    <name type="scientific">Parafilimonas terrae</name>
    <dbReference type="NCBI Taxonomy" id="1465490"/>
    <lineage>
        <taxon>Bacteria</taxon>
        <taxon>Pseudomonadati</taxon>
        <taxon>Bacteroidota</taxon>
        <taxon>Chitinophagia</taxon>
        <taxon>Chitinophagales</taxon>
        <taxon>Chitinophagaceae</taxon>
        <taxon>Parafilimonas</taxon>
    </lineage>
</organism>
<keyword evidence="7" id="KW-0998">Cell outer membrane</keyword>
<dbReference type="GO" id="GO:1990281">
    <property type="term" value="C:efflux pump complex"/>
    <property type="evidence" value="ECO:0007669"/>
    <property type="project" value="TreeGrafter"/>
</dbReference>
<evidence type="ECO:0000313" key="8">
    <source>
        <dbReference type="EMBL" id="SFP60813.1"/>
    </source>
</evidence>
<dbReference type="Pfam" id="PF02321">
    <property type="entry name" value="OEP"/>
    <property type="match status" value="1"/>
</dbReference>
<dbReference type="Gene3D" id="1.20.1600.10">
    <property type="entry name" value="Outer membrane efflux proteins (OEP)"/>
    <property type="match status" value="1"/>
</dbReference>
<evidence type="ECO:0000256" key="4">
    <source>
        <dbReference type="ARBA" id="ARBA00022452"/>
    </source>
</evidence>
<dbReference type="PANTHER" id="PTHR30026:SF20">
    <property type="entry name" value="OUTER MEMBRANE PROTEIN TOLC"/>
    <property type="match status" value="1"/>
</dbReference>
<evidence type="ECO:0000256" key="2">
    <source>
        <dbReference type="ARBA" id="ARBA00007613"/>
    </source>
</evidence>
<reference evidence="8 9" key="1">
    <citation type="submission" date="2016-10" db="EMBL/GenBank/DDBJ databases">
        <authorList>
            <person name="de Groot N.N."/>
        </authorList>
    </citation>
    <scope>NUCLEOTIDE SEQUENCE [LARGE SCALE GENOMIC DNA]</scope>
    <source>
        <strain evidence="8 9">DSM 28286</strain>
    </source>
</reference>
<sequence>MLPQSSKTRYIKIISVKRSLLAALLFTAGITCFGQQTLTLDSAIAIALRNSYDIEIARNNVEAADISNSYGMAGGLPVVTGTATDREQLNAVNQRISTGEHINRKSAAGNSATAGVQGSILLYNGMQVVATKHRLEELEKQSQEYLNANIINTIATVMTQYYDVVRQQSYLTTLDTSIAVSQQRVDIIKTQLDVGLANNADLFQSQLDLNALIQSRKLQELAIEQAKTSLLTSLTLKPDSNIVITDSITVDQSLMLEDVMNNIYQSPDITAASMQVTINRLIEKETAAQRYPSLYANAGYNYNRSQTAAGNVLLNQTYGPYVGVSLTIPIYNGSVYKRQQKIAAINTENARLQEDIIVRDNTSNAVKNYQAYQKSLQQLQTQQESYALAKQLLDLVLLKFQARVATIVDVKNAQESFANAGYLLVNMSYAAKAAEIEMKRLTYKLR</sequence>
<dbReference type="STRING" id="1465490.SAMN05444277_101369"/>
<comment type="subcellular location">
    <subcellularLocation>
        <location evidence="1">Cell outer membrane</location>
    </subcellularLocation>
</comment>
<dbReference type="AlphaFoldDB" id="A0A1I5RQN9"/>
<keyword evidence="9" id="KW-1185">Reference proteome</keyword>
<comment type="similarity">
    <text evidence="2">Belongs to the outer membrane factor (OMF) (TC 1.B.17) family.</text>
</comment>
<protein>
    <submittedName>
        <fullName evidence="8">Outer membrane protein TolC</fullName>
    </submittedName>
</protein>
<evidence type="ECO:0000256" key="7">
    <source>
        <dbReference type="ARBA" id="ARBA00023237"/>
    </source>
</evidence>
<accession>A0A1I5RQN9</accession>
<evidence type="ECO:0000256" key="1">
    <source>
        <dbReference type="ARBA" id="ARBA00004442"/>
    </source>
</evidence>
<dbReference type="SUPFAM" id="SSF56954">
    <property type="entry name" value="Outer membrane efflux proteins (OEP)"/>
    <property type="match status" value="1"/>
</dbReference>
<keyword evidence="5" id="KW-0812">Transmembrane</keyword>
<dbReference type="InterPro" id="IPR003423">
    <property type="entry name" value="OMP_efflux"/>
</dbReference>
<proteinExistence type="inferred from homology"/>
<dbReference type="OrthoDB" id="9771205at2"/>
<keyword evidence="3" id="KW-0813">Transport</keyword>